<proteinExistence type="predicted"/>
<keyword evidence="3" id="KW-1185">Reference proteome</keyword>
<feature type="compositionally biased region" description="Basic and acidic residues" evidence="1">
    <location>
        <begin position="224"/>
        <end position="233"/>
    </location>
</feature>
<evidence type="ECO:0000313" key="2">
    <source>
        <dbReference type="EMBL" id="KAK7249249.1"/>
    </source>
</evidence>
<gene>
    <name evidence="2" type="ORF">SO694_00046296</name>
</gene>
<accession>A0ABR1G827</accession>
<evidence type="ECO:0000313" key="3">
    <source>
        <dbReference type="Proteomes" id="UP001363151"/>
    </source>
</evidence>
<organism evidence="2 3">
    <name type="scientific">Aureococcus anophagefferens</name>
    <name type="common">Harmful bloom alga</name>
    <dbReference type="NCBI Taxonomy" id="44056"/>
    <lineage>
        <taxon>Eukaryota</taxon>
        <taxon>Sar</taxon>
        <taxon>Stramenopiles</taxon>
        <taxon>Ochrophyta</taxon>
        <taxon>Pelagophyceae</taxon>
        <taxon>Pelagomonadales</taxon>
        <taxon>Pelagomonadaceae</taxon>
        <taxon>Aureococcus</taxon>
    </lineage>
</organism>
<feature type="region of interest" description="Disordered" evidence="1">
    <location>
        <begin position="224"/>
        <end position="263"/>
    </location>
</feature>
<evidence type="ECO:0000256" key="1">
    <source>
        <dbReference type="SAM" id="MobiDB-lite"/>
    </source>
</evidence>
<sequence length="263" mass="27123">MEGIQACSISTLEGRMLVSASAQTTLPMEFPLARLVAGLSPWLGDGDASDVAVFGLRDHEVVIARGSRDTAVAVVTDGRDCAETRQAAALHARQEQRVYPLLNAPPPLFAAARARAARARRRAAVVLSGDGTVVAGAGAADPAAAFAAAVGAGGAWAVVAARARARAPARRRAGRRRDGRAPVVVALPRVAGAPVPDGAATHVAMAPDVGGRPARTALARALGKRDVTGDQRVVRAPRARPRSRAVGGRPGHRRSRSSRYSAT</sequence>
<evidence type="ECO:0008006" key="4">
    <source>
        <dbReference type="Google" id="ProtNLM"/>
    </source>
</evidence>
<dbReference type="Proteomes" id="UP001363151">
    <property type="component" value="Unassembled WGS sequence"/>
</dbReference>
<protein>
    <recommendedName>
        <fullName evidence="4">Roadblock/LAMTOR2 domain-containing protein</fullName>
    </recommendedName>
</protein>
<name>A0ABR1G827_AURAN</name>
<comment type="caution">
    <text evidence="2">The sequence shown here is derived from an EMBL/GenBank/DDBJ whole genome shotgun (WGS) entry which is preliminary data.</text>
</comment>
<reference evidence="2 3" key="1">
    <citation type="submission" date="2024-03" db="EMBL/GenBank/DDBJ databases">
        <title>Aureococcus anophagefferens CCMP1851 and Kratosvirus quantuckense: Draft genome of a second virus-susceptible host strain in the model system.</title>
        <authorList>
            <person name="Chase E."/>
            <person name="Truchon A.R."/>
            <person name="Schepens W."/>
            <person name="Wilhelm S.W."/>
        </authorList>
    </citation>
    <scope>NUCLEOTIDE SEQUENCE [LARGE SCALE GENOMIC DNA]</scope>
    <source>
        <strain evidence="2 3">CCMP1851</strain>
    </source>
</reference>
<dbReference type="EMBL" id="JBBJCI010000081">
    <property type="protein sequence ID" value="KAK7249249.1"/>
    <property type="molecule type" value="Genomic_DNA"/>
</dbReference>